<accession>A0A421G3T5</accession>
<dbReference type="Proteomes" id="UP000284657">
    <property type="component" value="Unassembled WGS sequence"/>
</dbReference>
<dbReference type="Pfam" id="PF09404">
    <property type="entry name" value="C12orf66_like"/>
    <property type="match status" value="1"/>
</dbReference>
<dbReference type="InterPro" id="IPR018544">
    <property type="entry name" value="KICS_2"/>
</dbReference>
<sequence length="585" mass="64570">MPSGRVSDRFKAVRSDQTFRIAQHQPVRRYMSAGSSPVALTPGFSSISPLYPLPASPSSASSSSTTLDDAVGRLFTRFLPTFFDLLEKYQYQKALLVVDGDEETQWKSWTAFKVMLKLCASCESTYHLMKYLETEMVKTDTIEHMYGKLTVLMNHLADELKPMVARQSRHFSVHTPTPSNGHAKGSQNGGGEENGAEADPDLMMEIAMCGDMGYYVELLEQGAEFFSLRVPMLQLYRGLALASLPRDYSEMLKRLENLLLRFDTFDHPLLETMKQSAIEELSTVHAAIQCEVRVTEYDFTRSIVAMHRLKVQLRSWSEHIDAVSDYPLFEGNTVDLGAAGQDEGLLLEESDDSYDPTSNSVYSITSVSNLSTSSHSHSYLSYRGGRYANMGDTSLTSALPIRRALVQKPGDPYISSSGANSLVPSNTLEQVILGGGVNSVGTPVGGSNGLDTSQGGVNSGGGIAGSTNPLAAEMMASSMEMQERNDGFALPVFQWSKRFYRSLVAKFTLYFHRWLEPFMHGERRQKTTYHIAQVDEAMYLVLLVEGAKKTNEKVAQDFMQTVTENLQHSGAFGPRVLASPTAAST</sequence>
<gene>
    <name evidence="2" type="ORF">BBJ29_006490</name>
</gene>
<dbReference type="PANTHER" id="PTHR31581">
    <property type="entry name" value="KICSTOR COMPLEX PROTEIN C12ORF66"/>
    <property type="match status" value="1"/>
</dbReference>
<organism evidence="2 3">
    <name type="scientific">Phytophthora kernoviae</name>
    <dbReference type="NCBI Taxonomy" id="325452"/>
    <lineage>
        <taxon>Eukaryota</taxon>
        <taxon>Sar</taxon>
        <taxon>Stramenopiles</taxon>
        <taxon>Oomycota</taxon>
        <taxon>Peronosporomycetes</taxon>
        <taxon>Peronosporales</taxon>
        <taxon>Peronosporaceae</taxon>
        <taxon>Phytophthora</taxon>
    </lineage>
</organism>
<dbReference type="SUPFAM" id="SSF158548">
    <property type="entry name" value="FLJ32549 domain-like"/>
    <property type="match status" value="1"/>
</dbReference>
<evidence type="ECO:0000256" key="1">
    <source>
        <dbReference type="SAM" id="MobiDB-lite"/>
    </source>
</evidence>
<dbReference type="GO" id="GO:0042149">
    <property type="term" value="P:cellular response to glucose starvation"/>
    <property type="evidence" value="ECO:0007669"/>
    <property type="project" value="TreeGrafter"/>
</dbReference>
<dbReference type="Gene3D" id="1.10.3450.30">
    <property type="match status" value="2"/>
</dbReference>
<comment type="caution">
    <text evidence="2">The sequence shown here is derived from an EMBL/GenBank/DDBJ whole genome shotgun (WGS) entry which is preliminary data.</text>
</comment>
<dbReference type="PANTHER" id="PTHR31581:SF1">
    <property type="entry name" value="KICSTOR SUBUNIT 2"/>
    <property type="match status" value="1"/>
</dbReference>
<dbReference type="EMBL" id="MBAD02000853">
    <property type="protein sequence ID" value="RLN61985.1"/>
    <property type="molecule type" value="Genomic_DNA"/>
</dbReference>
<evidence type="ECO:0000313" key="3">
    <source>
        <dbReference type="Proteomes" id="UP000284657"/>
    </source>
</evidence>
<dbReference type="InterPro" id="IPR038060">
    <property type="entry name" value="C12orf66-like_central_sf"/>
</dbReference>
<evidence type="ECO:0000313" key="2">
    <source>
        <dbReference type="EMBL" id="RLN61985.1"/>
    </source>
</evidence>
<proteinExistence type="predicted"/>
<dbReference type="SUPFAM" id="SSF160651">
    <property type="entry name" value="FLJ32549 C-terminal domain-like"/>
    <property type="match status" value="1"/>
</dbReference>
<feature type="region of interest" description="Disordered" evidence="1">
    <location>
        <begin position="171"/>
        <end position="197"/>
    </location>
</feature>
<dbReference type="GO" id="GO:1904262">
    <property type="term" value="P:negative regulation of TORC1 signaling"/>
    <property type="evidence" value="ECO:0007669"/>
    <property type="project" value="TreeGrafter"/>
</dbReference>
<protein>
    <submittedName>
        <fullName evidence="2">Uncharacterized protein</fullName>
    </submittedName>
</protein>
<dbReference type="GO" id="GO:0034198">
    <property type="term" value="P:cellular response to amino acid starvation"/>
    <property type="evidence" value="ECO:0007669"/>
    <property type="project" value="TreeGrafter"/>
</dbReference>
<dbReference type="AlphaFoldDB" id="A0A421G3T5"/>
<name>A0A421G3T5_9STRA</name>
<reference evidence="2 3" key="1">
    <citation type="submission" date="2018-07" db="EMBL/GenBank/DDBJ databases">
        <title>Genome sequencing of oomycete isolates from Chile give support for New Zealand origin for Phytophthora kernoviae and make available the first Nothophytophthora sp. genome.</title>
        <authorList>
            <person name="Studholme D.J."/>
            <person name="Sanfuentes E."/>
            <person name="Panda P."/>
            <person name="Hill R."/>
            <person name="Sambles C."/>
            <person name="Grant M."/>
            <person name="Williams N.M."/>
            <person name="Mcdougal R.L."/>
        </authorList>
    </citation>
    <scope>NUCLEOTIDE SEQUENCE [LARGE SCALE GENOMIC DNA]</scope>
    <source>
        <strain evidence="2">Chile7</strain>
    </source>
</reference>
<dbReference type="GO" id="GO:0061462">
    <property type="term" value="P:protein localization to lysosome"/>
    <property type="evidence" value="ECO:0007669"/>
    <property type="project" value="TreeGrafter"/>
</dbReference>